<gene>
    <name evidence="1" type="ORF">SADUNF_Sadunf17G0059900</name>
</gene>
<dbReference type="AlphaFoldDB" id="A0A835JA13"/>
<protein>
    <submittedName>
        <fullName evidence="1">Uncharacterized protein</fullName>
    </submittedName>
</protein>
<reference evidence="1 2" key="1">
    <citation type="submission" date="2020-10" db="EMBL/GenBank/DDBJ databases">
        <title>Plant Genome Project.</title>
        <authorList>
            <person name="Zhang R.-G."/>
        </authorList>
    </citation>
    <scope>NUCLEOTIDE SEQUENCE [LARGE SCALE GENOMIC DNA]</scope>
    <source>
        <strain evidence="1">FAFU-HL-1</strain>
        <tissue evidence="1">Leaf</tissue>
    </source>
</reference>
<dbReference type="EMBL" id="JADGMS010000017">
    <property type="protein sequence ID" value="KAF9663520.1"/>
    <property type="molecule type" value="Genomic_DNA"/>
</dbReference>
<evidence type="ECO:0000313" key="2">
    <source>
        <dbReference type="Proteomes" id="UP000657918"/>
    </source>
</evidence>
<keyword evidence="2" id="KW-1185">Reference proteome</keyword>
<name>A0A835JA13_9ROSI</name>
<proteinExistence type="predicted"/>
<dbReference type="OrthoDB" id="1933168at2759"/>
<sequence length="101" mass="11550">MEEEDISVRIRSSTTYVNDYVVASDRNGNYEYLGVEDKTVIVEDCAVKSGEVYEIEVDKQAPYRSDSIEFLIEKDQNKEKPMVSARLGRRKSLKGIPEVLN</sequence>
<organism evidence="1 2">
    <name type="scientific">Salix dunnii</name>
    <dbReference type="NCBI Taxonomy" id="1413687"/>
    <lineage>
        <taxon>Eukaryota</taxon>
        <taxon>Viridiplantae</taxon>
        <taxon>Streptophyta</taxon>
        <taxon>Embryophyta</taxon>
        <taxon>Tracheophyta</taxon>
        <taxon>Spermatophyta</taxon>
        <taxon>Magnoliopsida</taxon>
        <taxon>eudicotyledons</taxon>
        <taxon>Gunneridae</taxon>
        <taxon>Pentapetalae</taxon>
        <taxon>rosids</taxon>
        <taxon>fabids</taxon>
        <taxon>Malpighiales</taxon>
        <taxon>Salicaceae</taxon>
        <taxon>Saliceae</taxon>
        <taxon>Salix</taxon>
    </lineage>
</organism>
<comment type="caution">
    <text evidence="1">The sequence shown here is derived from an EMBL/GenBank/DDBJ whole genome shotgun (WGS) entry which is preliminary data.</text>
</comment>
<dbReference type="Proteomes" id="UP000657918">
    <property type="component" value="Unassembled WGS sequence"/>
</dbReference>
<evidence type="ECO:0000313" key="1">
    <source>
        <dbReference type="EMBL" id="KAF9663520.1"/>
    </source>
</evidence>
<accession>A0A835JA13</accession>